<evidence type="ECO:0000313" key="3">
    <source>
        <dbReference type="Proteomes" id="UP001497623"/>
    </source>
</evidence>
<dbReference type="AlphaFoldDB" id="A0AAV2Q001"/>
<dbReference type="InterPro" id="IPR008984">
    <property type="entry name" value="SMAD_FHA_dom_sf"/>
</dbReference>
<reference evidence="2 3" key="1">
    <citation type="submission" date="2024-05" db="EMBL/GenBank/DDBJ databases">
        <authorList>
            <person name="Wallberg A."/>
        </authorList>
    </citation>
    <scope>NUCLEOTIDE SEQUENCE [LARGE SCALE GENOMIC DNA]</scope>
</reference>
<dbReference type="Pfam" id="PF00498">
    <property type="entry name" value="FHA"/>
    <property type="match status" value="1"/>
</dbReference>
<feature type="non-terminal residue" evidence="2">
    <location>
        <position position="1"/>
    </location>
</feature>
<dbReference type="EMBL" id="CAXKWB010002088">
    <property type="protein sequence ID" value="CAL4066172.1"/>
    <property type="molecule type" value="Genomic_DNA"/>
</dbReference>
<gene>
    <name evidence="2" type="ORF">MNOR_LOCUS5419</name>
</gene>
<sequence length="445" mass="50256">EHGELLQVSATSLDKTFNKYVKHQGQISTKIAQQTGLEMRDGKLYRDEKIIKKFRSVKSTLRLFSDWLGTLQQPLLLIGSCDWYPFLREIKEHEVANMFENNVKGLCDARHLFKDGKSKKKLTIQELSSRLLEGCSNDNELKKVADDCSLNWVKKLQLMLDRKVNSGGLKETLCHISRISFNFTSSMLHAEYIMAGEKNLEFEWHNQSLKKAAISTNTAKQIAYSGLNFKDIWLMYNKWGMAGIRRCFTAKVKKKFRVTNNEKVICSVIGFLASQEINLNTPEEHGTIQPTMARQITAPMLLTEAQLQNPVATLNVNGEIHKIYPGENMIGRNPSTCSILLQNEKVCNEHAVLKVTGDEHLITDLGGPNTVRVGKVKLKEKTPFPLVGGELLMFGDVCAKYIICTRGEHEATCSSVQSLLRDDLLCLCPFLHNMENPTECASARM</sequence>
<protein>
    <recommendedName>
        <fullName evidence="1">FHA domain-containing protein</fullName>
    </recommendedName>
</protein>
<feature type="non-terminal residue" evidence="2">
    <location>
        <position position="445"/>
    </location>
</feature>
<dbReference type="InterPro" id="IPR000253">
    <property type="entry name" value="FHA_dom"/>
</dbReference>
<comment type="caution">
    <text evidence="2">The sequence shown here is derived from an EMBL/GenBank/DDBJ whole genome shotgun (WGS) entry which is preliminary data.</text>
</comment>
<dbReference type="SUPFAM" id="SSF49879">
    <property type="entry name" value="SMAD/FHA domain"/>
    <property type="match status" value="1"/>
</dbReference>
<feature type="domain" description="FHA" evidence="1">
    <location>
        <begin position="328"/>
        <end position="378"/>
    </location>
</feature>
<proteinExistence type="predicted"/>
<organism evidence="2 3">
    <name type="scientific">Meganyctiphanes norvegica</name>
    <name type="common">Northern krill</name>
    <name type="synonym">Thysanopoda norvegica</name>
    <dbReference type="NCBI Taxonomy" id="48144"/>
    <lineage>
        <taxon>Eukaryota</taxon>
        <taxon>Metazoa</taxon>
        <taxon>Ecdysozoa</taxon>
        <taxon>Arthropoda</taxon>
        <taxon>Crustacea</taxon>
        <taxon>Multicrustacea</taxon>
        <taxon>Malacostraca</taxon>
        <taxon>Eumalacostraca</taxon>
        <taxon>Eucarida</taxon>
        <taxon>Euphausiacea</taxon>
        <taxon>Euphausiidae</taxon>
        <taxon>Meganyctiphanes</taxon>
    </lineage>
</organism>
<name>A0AAV2Q001_MEGNR</name>
<dbReference type="PROSITE" id="PS50006">
    <property type="entry name" value="FHA_DOMAIN"/>
    <property type="match status" value="1"/>
</dbReference>
<evidence type="ECO:0000259" key="1">
    <source>
        <dbReference type="PROSITE" id="PS50006"/>
    </source>
</evidence>
<evidence type="ECO:0000313" key="2">
    <source>
        <dbReference type="EMBL" id="CAL4066172.1"/>
    </source>
</evidence>
<accession>A0AAV2Q001</accession>
<keyword evidence="3" id="KW-1185">Reference proteome</keyword>
<dbReference type="Proteomes" id="UP001497623">
    <property type="component" value="Unassembled WGS sequence"/>
</dbReference>
<dbReference type="Pfam" id="PF25244">
    <property type="entry name" value="PML_C"/>
    <property type="match status" value="1"/>
</dbReference>
<dbReference type="InterPro" id="IPR057617">
    <property type="entry name" value="PML_C"/>
</dbReference>
<dbReference type="Gene3D" id="2.60.200.20">
    <property type="match status" value="1"/>
</dbReference>